<evidence type="ECO:0000313" key="4">
    <source>
        <dbReference type="EMBL" id="MQY06858.1"/>
    </source>
</evidence>
<evidence type="ECO:0000256" key="2">
    <source>
        <dbReference type="PROSITE-ProRule" id="PRU00335"/>
    </source>
</evidence>
<organism evidence="4 5">
    <name type="scientific">Actinomadura macrotermitis</name>
    <dbReference type="NCBI Taxonomy" id="2585200"/>
    <lineage>
        <taxon>Bacteria</taxon>
        <taxon>Bacillati</taxon>
        <taxon>Actinomycetota</taxon>
        <taxon>Actinomycetes</taxon>
        <taxon>Streptosporangiales</taxon>
        <taxon>Thermomonosporaceae</taxon>
        <taxon>Actinomadura</taxon>
    </lineage>
</organism>
<dbReference type="InterPro" id="IPR001647">
    <property type="entry name" value="HTH_TetR"/>
</dbReference>
<evidence type="ECO:0000259" key="3">
    <source>
        <dbReference type="PROSITE" id="PS50977"/>
    </source>
</evidence>
<dbReference type="GO" id="GO:0003700">
    <property type="term" value="F:DNA-binding transcription factor activity"/>
    <property type="evidence" value="ECO:0007669"/>
    <property type="project" value="TreeGrafter"/>
</dbReference>
<sequence>MSPKQQRGEATVAKVLAAALDLYAAEGPGALTTTAVIERSGVSSGSLYHHFGGIDGLSAALYGRCMAGLLDALVAALERAPSAREGVRAMVEAYLGFTEEHRAEAHFIHASSYADHLPSHAALIAAEKTPRMLRIAAWLRPHVESGEIVALPDPLTEMLVIGPVAETARRWLAGAPDIDLATAARVLPERIWRSVSGDRPAGR</sequence>
<feature type="DNA-binding region" description="H-T-H motif" evidence="2">
    <location>
        <begin position="32"/>
        <end position="51"/>
    </location>
</feature>
<dbReference type="PANTHER" id="PTHR30055">
    <property type="entry name" value="HTH-TYPE TRANSCRIPTIONAL REGULATOR RUTR"/>
    <property type="match status" value="1"/>
</dbReference>
<dbReference type="EMBL" id="WEGH01000003">
    <property type="protein sequence ID" value="MQY06858.1"/>
    <property type="molecule type" value="Genomic_DNA"/>
</dbReference>
<dbReference type="AlphaFoldDB" id="A0A7K0C077"/>
<name>A0A7K0C077_9ACTN</name>
<dbReference type="SUPFAM" id="SSF48498">
    <property type="entry name" value="Tetracyclin repressor-like, C-terminal domain"/>
    <property type="match status" value="1"/>
</dbReference>
<dbReference type="RefSeq" id="WP_328594725.1">
    <property type="nucleotide sequence ID" value="NZ_WEGH01000003.1"/>
</dbReference>
<protein>
    <recommendedName>
        <fullName evidence="3">HTH tetR-type domain-containing protein</fullName>
    </recommendedName>
</protein>
<dbReference type="Pfam" id="PF00440">
    <property type="entry name" value="TetR_N"/>
    <property type="match status" value="1"/>
</dbReference>
<dbReference type="Gene3D" id="1.10.357.10">
    <property type="entry name" value="Tetracycline Repressor, domain 2"/>
    <property type="match status" value="1"/>
</dbReference>
<dbReference type="InterPro" id="IPR036271">
    <property type="entry name" value="Tet_transcr_reg_TetR-rel_C_sf"/>
</dbReference>
<comment type="caution">
    <text evidence="4">The sequence shown here is derived from an EMBL/GenBank/DDBJ whole genome shotgun (WGS) entry which is preliminary data.</text>
</comment>
<evidence type="ECO:0000313" key="5">
    <source>
        <dbReference type="Proteomes" id="UP000487268"/>
    </source>
</evidence>
<dbReference type="PRINTS" id="PR00455">
    <property type="entry name" value="HTHTETR"/>
</dbReference>
<keyword evidence="1 2" id="KW-0238">DNA-binding</keyword>
<keyword evidence="5" id="KW-1185">Reference proteome</keyword>
<evidence type="ECO:0000256" key="1">
    <source>
        <dbReference type="ARBA" id="ARBA00023125"/>
    </source>
</evidence>
<accession>A0A7K0C077</accession>
<reference evidence="4 5" key="1">
    <citation type="submission" date="2019-10" db="EMBL/GenBank/DDBJ databases">
        <title>Actinomadura rubteroloni sp. nov. and Actinomadura macrotermitis sp. nov., isolated from the gut of fungus growing-termite Macrotermes natalensis.</title>
        <authorList>
            <person name="Benndorf R."/>
            <person name="Martin K."/>
            <person name="Kuefner M."/>
            <person name="De Beer W."/>
            <person name="Kaster A.-K."/>
            <person name="Vollmers J."/>
            <person name="Poulsen M."/>
            <person name="Beemelmanns C."/>
        </authorList>
    </citation>
    <scope>NUCLEOTIDE SEQUENCE [LARGE SCALE GENOMIC DNA]</scope>
    <source>
        <strain evidence="4 5">RB68</strain>
    </source>
</reference>
<proteinExistence type="predicted"/>
<dbReference type="GO" id="GO:0000976">
    <property type="term" value="F:transcription cis-regulatory region binding"/>
    <property type="evidence" value="ECO:0007669"/>
    <property type="project" value="TreeGrafter"/>
</dbReference>
<dbReference type="Proteomes" id="UP000487268">
    <property type="component" value="Unassembled WGS sequence"/>
</dbReference>
<feature type="domain" description="HTH tetR-type" evidence="3">
    <location>
        <begin position="9"/>
        <end position="69"/>
    </location>
</feature>
<dbReference type="PANTHER" id="PTHR30055:SF187">
    <property type="entry name" value="TRANSCRIPTIONAL REGULATORY PROTEIN"/>
    <property type="match status" value="1"/>
</dbReference>
<gene>
    <name evidence="4" type="ORF">ACRB68_49550</name>
</gene>
<dbReference type="InterPro" id="IPR050109">
    <property type="entry name" value="HTH-type_TetR-like_transc_reg"/>
</dbReference>
<dbReference type="PROSITE" id="PS50977">
    <property type="entry name" value="HTH_TETR_2"/>
    <property type="match status" value="1"/>
</dbReference>
<dbReference type="InterPro" id="IPR009057">
    <property type="entry name" value="Homeodomain-like_sf"/>
</dbReference>
<dbReference type="SUPFAM" id="SSF46689">
    <property type="entry name" value="Homeodomain-like"/>
    <property type="match status" value="1"/>
</dbReference>